<proteinExistence type="predicted"/>
<accession>A0A518GDH5</accession>
<dbReference type="AlphaFoldDB" id="A0A518GDH5"/>
<dbReference type="KEGG" id="ahel:Q31a_50190"/>
<dbReference type="RefSeq" id="WP_145082892.1">
    <property type="nucleotide sequence ID" value="NZ_CP036298.1"/>
</dbReference>
<evidence type="ECO:0000313" key="2">
    <source>
        <dbReference type="Proteomes" id="UP000318017"/>
    </source>
</evidence>
<dbReference type="OrthoDB" id="264439at2"/>
<evidence type="ECO:0000313" key="1">
    <source>
        <dbReference type="EMBL" id="QDV26643.1"/>
    </source>
</evidence>
<keyword evidence="2" id="KW-1185">Reference proteome</keyword>
<reference evidence="1 2" key="1">
    <citation type="submission" date="2019-02" db="EMBL/GenBank/DDBJ databases">
        <title>Deep-cultivation of Planctomycetes and their phenomic and genomic characterization uncovers novel biology.</title>
        <authorList>
            <person name="Wiegand S."/>
            <person name="Jogler M."/>
            <person name="Boedeker C."/>
            <person name="Pinto D."/>
            <person name="Vollmers J."/>
            <person name="Rivas-Marin E."/>
            <person name="Kohn T."/>
            <person name="Peeters S.H."/>
            <person name="Heuer A."/>
            <person name="Rast P."/>
            <person name="Oberbeckmann S."/>
            <person name="Bunk B."/>
            <person name="Jeske O."/>
            <person name="Meyerdierks A."/>
            <person name="Storesund J.E."/>
            <person name="Kallscheuer N."/>
            <person name="Luecker S."/>
            <person name="Lage O.M."/>
            <person name="Pohl T."/>
            <person name="Merkel B.J."/>
            <person name="Hornburger P."/>
            <person name="Mueller R.-W."/>
            <person name="Bruemmer F."/>
            <person name="Labrenz M."/>
            <person name="Spormann A.M."/>
            <person name="Op den Camp H."/>
            <person name="Overmann J."/>
            <person name="Amann R."/>
            <person name="Jetten M.S.M."/>
            <person name="Mascher T."/>
            <person name="Medema M.H."/>
            <person name="Devos D.P."/>
            <person name="Kaster A.-K."/>
            <person name="Ovreas L."/>
            <person name="Rohde M."/>
            <person name="Galperin M.Y."/>
            <person name="Jogler C."/>
        </authorList>
    </citation>
    <scope>NUCLEOTIDE SEQUENCE [LARGE SCALE GENOMIC DNA]</scope>
    <source>
        <strain evidence="1 2">Q31a</strain>
    </source>
</reference>
<protein>
    <submittedName>
        <fullName evidence="1">Uncharacterized protein</fullName>
    </submittedName>
</protein>
<organism evidence="1 2">
    <name type="scientific">Aureliella helgolandensis</name>
    <dbReference type="NCBI Taxonomy" id="2527968"/>
    <lineage>
        <taxon>Bacteria</taxon>
        <taxon>Pseudomonadati</taxon>
        <taxon>Planctomycetota</taxon>
        <taxon>Planctomycetia</taxon>
        <taxon>Pirellulales</taxon>
        <taxon>Pirellulaceae</taxon>
        <taxon>Aureliella</taxon>
    </lineage>
</organism>
<dbReference type="EMBL" id="CP036298">
    <property type="protein sequence ID" value="QDV26643.1"/>
    <property type="molecule type" value="Genomic_DNA"/>
</dbReference>
<dbReference type="Proteomes" id="UP000318017">
    <property type="component" value="Chromosome"/>
</dbReference>
<name>A0A518GDH5_9BACT</name>
<gene>
    <name evidence="1" type="ORF">Q31a_50190</name>
</gene>
<sequence>MPKIHYFSSGQKAVTGVAHQTLITLFGIGLVLASANASAQTVARAGVPALQTSAGGARIPDSMEGTSASMSDMPTVGSAYSLTSDASRIEPASYFPSAGFGSRATQSDPCYGGCDVRWYASYEALWLTRENDERFSLSLNSNLPDWDYDFGGRYTVGSMMDCVSAWEFVYAGPFDWQRSASVAGAGVLQSRFFPHGGFTAANVTGFNDADQHVQNLSAELHSFEVNRRWHSWDALSTMIGFRYIDYDEDYVFQSLKAGGTTGFYADSLENQMLGGQIGADVLYPVSLRGSVGFRGKAGVYANFEDRSTYMTNEGVLLLNGGDDHVELAGLIEGGVIGNYQIVPSIRLTAGYEFWYVPGAATIAEQTPAHVHPGAGFSIENESDLFLHGGSLGLQVLF</sequence>